<dbReference type="Pfam" id="PF13635">
    <property type="entry name" value="DUF4143"/>
    <property type="match status" value="1"/>
</dbReference>
<dbReference type="InterPro" id="IPR027417">
    <property type="entry name" value="P-loop_NTPase"/>
</dbReference>
<dbReference type="Pfam" id="PF13173">
    <property type="entry name" value="AAA_14"/>
    <property type="match status" value="1"/>
</dbReference>
<dbReference type="PANTHER" id="PTHR33295:SF18">
    <property type="entry name" value="AAA+ ATPASE DOMAIN-CONTAINING PROTEIN"/>
    <property type="match status" value="1"/>
</dbReference>
<dbReference type="InterPro" id="IPR041682">
    <property type="entry name" value="AAA_14"/>
</dbReference>
<dbReference type="SUPFAM" id="SSF52540">
    <property type="entry name" value="P-loop containing nucleoside triphosphate hydrolases"/>
    <property type="match status" value="1"/>
</dbReference>
<dbReference type="InterPro" id="IPR025420">
    <property type="entry name" value="DUF4143"/>
</dbReference>
<dbReference type="EMBL" id="APJX01000001">
    <property type="protein sequence ID" value="EMS81354.1"/>
    <property type="molecule type" value="Genomic_DNA"/>
</dbReference>
<feature type="domain" description="DUF4143" evidence="2">
    <location>
        <begin position="222"/>
        <end position="368"/>
    </location>
</feature>
<feature type="domain" description="AAA" evidence="1">
    <location>
        <begin position="37"/>
        <end position="175"/>
    </location>
</feature>
<dbReference type="RefSeq" id="WP_006964069.1">
    <property type="nucleotide sequence ID" value="NZ_APJX01000001.1"/>
</dbReference>
<dbReference type="AlphaFoldDB" id="S0G5W6"/>
<name>S0G5W6_9BACT</name>
<proteinExistence type="predicted"/>
<dbReference type="Proteomes" id="UP000014216">
    <property type="component" value="Unassembled WGS sequence"/>
</dbReference>
<accession>S0G5W6</accession>
<keyword evidence="4" id="KW-1185">Reference proteome</keyword>
<dbReference type="PANTHER" id="PTHR33295">
    <property type="entry name" value="ATPASE"/>
    <property type="match status" value="1"/>
</dbReference>
<comment type="caution">
    <text evidence="3">The sequence shown here is derived from an EMBL/GenBank/DDBJ whole genome shotgun (WGS) entry which is preliminary data.</text>
</comment>
<dbReference type="OrthoDB" id="9801684at2"/>
<gene>
    <name evidence="3" type="ORF">Dpo_1c04950</name>
</gene>
<protein>
    <submittedName>
        <fullName evidence="3">ATPase</fullName>
    </submittedName>
</protein>
<sequence>MIQTLKKYNFWDATVKGTGITRPIYLDQLARLNTGKTIVTVTGLRRVGKSFIVRQFMDHLIRQMKVPPCQIFYANLFLRELGFLRDPDRFQEAVTSWQKNLNVDTGQRMYLFIDEVQEIKDWEKLVGSFFEDYTAEYKIIITGSNSKLLSGELATYLAGRSHELRVFPLSFTEFCAFTQQDGTRENLLTYLTHGGMPEIVLADNHFARNNLIETTIDSVIMRDIVARYEIRNVRLLKKIVEYVSASASDEVSRNKMAHLIDESGKRASVHTVSDYLECLKEAFFIHECPVFSHKKNDYLKSGPRKIYLNDLVFMKKDQRFGGYGKQLENLVYMTLKRKGFTISTVRTGKGEVDFLSQKNGDRAYYQVAWTINDPGSETYCREFESLLSIQDHYPKHIITMDDLPLPPRKGIRHIPALDFFSSDK</sequence>
<organism evidence="3 4">
    <name type="scientific">Desulfotignum phosphitoxidans DSM 13687</name>
    <dbReference type="NCBI Taxonomy" id="1286635"/>
    <lineage>
        <taxon>Bacteria</taxon>
        <taxon>Pseudomonadati</taxon>
        <taxon>Thermodesulfobacteriota</taxon>
        <taxon>Desulfobacteria</taxon>
        <taxon>Desulfobacterales</taxon>
        <taxon>Desulfobacteraceae</taxon>
        <taxon>Desulfotignum</taxon>
    </lineage>
</organism>
<evidence type="ECO:0000313" key="4">
    <source>
        <dbReference type="Proteomes" id="UP000014216"/>
    </source>
</evidence>
<evidence type="ECO:0000313" key="3">
    <source>
        <dbReference type="EMBL" id="EMS81354.1"/>
    </source>
</evidence>
<evidence type="ECO:0000259" key="1">
    <source>
        <dbReference type="Pfam" id="PF13173"/>
    </source>
</evidence>
<dbReference type="PATRIC" id="fig|1286635.3.peg.523"/>
<evidence type="ECO:0000259" key="2">
    <source>
        <dbReference type="Pfam" id="PF13635"/>
    </source>
</evidence>
<reference evidence="3 4" key="1">
    <citation type="journal article" date="2013" name="Genome Announc.">
        <title>Draft Genome Sequence of Desulfotignum phosphitoxidans DSM 13687 Strain FiPS-3.</title>
        <authorList>
            <person name="Poehlein A."/>
            <person name="Daniel R."/>
            <person name="Simeonova D.D."/>
        </authorList>
    </citation>
    <scope>NUCLEOTIDE SEQUENCE [LARGE SCALE GENOMIC DNA]</scope>
    <source>
        <strain evidence="3 4">DSM 13687</strain>
    </source>
</reference>